<feature type="transmembrane region" description="Helical" evidence="7">
    <location>
        <begin position="426"/>
        <end position="443"/>
    </location>
</feature>
<dbReference type="PANTHER" id="PTHR33567">
    <property type="entry name" value="CHROMATE ION TRANSPORTER (EUROFUNG)"/>
    <property type="match status" value="1"/>
</dbReference>
<keyword evidence="5 7" id="KW-1133">Transmembrane helix</keyword>
<keyword evidence="4 7" id="KW-0812">Transmembrane</keyword>
<keyword evidence="3" id="KW-1003">Cell membrane</keyword>
<dbReference type="PANTHER" id="PTHR33567:SF3">
    <property type="entry name" value="CHROMATE ION TRANSPORTER (EUROFUNG)"/>
    <property type="match status" value="1"/>
</dbReference>
<gene>
    <name evidence="8" type="ORF">SmB9_36680</name>
</gene>
<feature type="transmembrane region" description="Helical" evidence="7">
    <location>
        <begin position="217"/>
        <end position="236"/>
    </location>
</feature>
<comment type="similarity">
    <text evidence="2">Belongs to the chromate ion transporter (CHR) (TC 2.A.51) family.</text>
</comment>
<dbReference type="InterPro" id="IPR014047">
    <property type="entry name" value="Chr_Tranpt_l_chain"/>
</dbReference>
<dbReference type="RefSeq" id="WP_121052219.1">
    <property type="nucleotide sequence ID" value="NZ_AP018711.1"/>
</dbReference>
<proteinExistence type="inferred from homology"/>
<feature type="transmembrane region" description="Helical" evidence="7">
    <location>
        <begin position="361"/>
        <end position="384"/>
    </location>
</feature>
<feature type="transmembrane region" description="Helical" evidence="7">
    <location>
        <begin position="28"/>
        <end position="46"/>
    </location>
</feature>
<sequence length="444" mass="46763">MAKAPAPCQRSAVSKLAVSVPFSEAVRVWARIGVLSFGGPAAQIALMHRMLVDEKKWVGEAQFLHALNFCMLLPGPEAQQLATYVGWLLHGVRGGLVAGLLFILPGMLVMLGLSVLYVTLGQVPAVEGLLFGLKAAVLIIVVEALERVGRRALGSGVARLLAVLAFAALFLFGVPFPVVVLGAGLIGYVAGRRGSTLFARAPGDTALDMAPRRSSPLAIFSLAILWLAPLGLLWLLLPGSVYAEIARFFSWLAVITFGGAYAVLSYMADVVVGGFGWMRPGEMMDALGLAETTPGPLILVTQFVGFIAAWREAGGSIGAGVLGALLTTWVTFAPCFLWIFAGAPYVERLRGNRALASALGAITAAVVGVIANLGLWFAVHFLFARTVRFDAGPFDAVLPDWASLDVAALALTVLLGIIAWRWKLGIGRLLLIGIGLGLAVQAVL</sequence>
<dbReference type="Proteomes" id="UP000275727">
    <property type="component" value="Chromosome"/>
</dbReference>
<evidence type="ECO:0000313" key="8">
    <source>
        <dbReference type="EMBL" id="BBE36010.1"/>
    </source>
</evidence>
<evidence type="ECO:0000256" key="7">
    <source>
        <dbReference type="SAM" id="Phobius"/>
    </source>
</evidence>
<dbReference type="NCBIfam" id="TIGR00937">
    <property type="entry name" value="2A51"/>
    <property type="match status" value="1"/>
</dbReference>
<reference evidence="8 9" key="1">
    <citation type="submission" date="2018-06" db="EMBL/GenBank/DDBJ databases">
        <title>Complete Genome Sequence of the Microcystin-Degrading Bacterium Sphingosinicella microcystinivorans Strain B-9.</title>
        <authorList>
            <person name="Jin H."/>
            <person name="Nishizawa T."/>
            <person name="Guo Y."/>
            <person name="Nishizawa A."/>
            <person name="Park H."/>
            <person name="Kato H."/>
            <person name="Tsuji K."/>
            <person name="Harada K."/>
        </authorList>
    </citation>
    <scope>NUCLEOTIDE SEQUENCE [LARGE SCALE GENOMIC DNA]</scope>
    <source>
        <strain evidence="8 9">B9</strain>
    </source>
</reference>
<accession>A0AAD1G2R9</accession>
<dbReference type="Pfam" id="PF02417">
    <property type="entry name" value="Chromate_transp"/>
    <property type="match status" value="2"/>
</dbReference>
<organism evidence="8 9">
    <name type="scientific">Sphingosinicella microcystinivorans</name>
    <dbReference type="NCBI Taxonomy" id="335406"/>
    <lineage>
        <taxon>Bacteria</taxon>
        <taxon>Pseudomonadati</taxon>
        <taxon>Pseudomonadota</taxon>
        <taxon>Alphaproteobacteria</taxon>
        <taxon>Sphingomonadales</taxon>
        <taxon>Sphingosinicellaceae</taxon>
        <taxon>Sphingosinicella</taxon>
    </lineage>
</organism>
<feature type="transmembrane region" description="Helical" evidence="7">
    <location>
        <begin position="317"/>
        <end position="341"/>
    </location>
</feature>
<feature type="transmembrane region" description="Helical" evidence="7">
    <location>
        <begin position="157"/>
        <end position="190"/>
    </location>
</feature>
<feature type="transmembrane region" description="Helical" evidence="7">
    <location>
        <begin position="96"/>
        <end position="119"/>
    </location>
</feature>
<dbReference type="AlphaFoldDB" id="A0AAD1G2R9"/>
<evidence type="ECO:0000256" key="1">
    <source>
        <dbReference type="ARBA" id="ARBA00004651"/>
    </source>
</evidence>
<dbReference type="InterPro" id="IPR003370">
    <property type="entry name" value="Chromate_transpt"/>
</dbReference>
<feature type="transmembrane region" description="Helical" evidence="7">
    <location>
        <begin position="248"/>
        <end position="268"/>
    </location>
</feature>
<protein>
    <submittedName>
        <fullName evidence="8">Chromate transporter</fullName>
    </submittedName>
</protein>
<feature type="transmembrane region" description="Helical" evidence="7">
    <location>
        <begin position="288"/>
        <end position="310"/>
    </location>
</feature>
<evidence type="ECO:0000313" key="9">
    <source>
        <dbReference type="Proteomes" id="UP000275727"/>
    </source>
</evidence>
<dbReference type="KEGG" id="smic:SmB9_36680"/>
<feature type="transmembrane region" description="Helical" evidence="7">
    <location>
        <begin position="396"/>
        <end position="420"/>
    </location>
</feature>
<evidence type="ECO:0000256" key="4">
    <source>
        <dbReference type="ARBA" id="ARBA00022692"/>
    </source>
</evidence>
<feature type="transmembrane region" description="Helical" evidence="7">
    <location>
        <begin position="125"/>
        <end position="145"/>
    </location>
</feature>
<evidence type="ECO:0000256" key="2">
    <source>
        <dbReference type="ARBA" id="ARBA00005262"/>
    </source>
</evidence>
<comment type="subcellular location">
    <subcellularLocation>
        <location evidence="1">Cell membrane</location>
        <topology evidence="1">Multi-pass membrane protein</topology>
    </subcellularLocation>
</comment>
<evidence type="ECO:0000256" key="3">
    <source>
        <dbReference type="ARBA" id="ARBA00022475"/>
    </source>
</evidence>
<dbReference type="PIRSF" id="PIRSF004810">
    <property type="entry name" value="ChrA"/>
    <property type="match status" value="1"/>
</dbReference>
<dbReference type="GO" id="GO:0005886">
    <property type="term" value="C:plasma membrane"/>
    <property type="evidence" value="ECO:0007669"/>
    <property type="project" value="UniProtKB-SubCell"/>
</dbReference>
<keyword evidence="6 7" id="KW-0472">Membrane</keyword>
<dbReference type="EMBL" id="AP018711">
    <property type="protein sequence ID" value="BBE36010.1"/>
    <property type="molecule type" value="Genomic_DNA"/>
</dbReference>
<evidence type="ECO:0000256" key="5">
    <source>
        <dbReference type="ARBA" id="ARBA00022989"/>
    </source>
</evidence>
<dbReference type="GO" id="GO:0015109">
    <property type="term" value="F:chromate transmembrane transporter activity"/>
    <property type="evidence" value="ECO:0007669"/>
    <property type="project" value="InterPro"/>
</dbReference>
<evidence type="ECO:0000256" key="6">
    <source>
        <dbReference type="ARBA" id="ARBA00023136"/>
    </source>
</evidence>
<name>A0AAD1G2R9_SPHMI</name>